<evidence type="ECO:0000313" key="2">
    <source>
        <dbReference type="EMBL" id="KAJ8393414.1"/>
    </source>
</evidence>
<feature type="compositionally biased region" description="Basic and acidic residues" evidence="1">
    <location>
        <begin position="39"/>
        <end position="50"/>
    </location>
</feature>
<feature type="region of interest" description="Disordered" evidence="1">
    <location>
        <begin position="1"/>
        <end position="58"/>
    </location>
</feature>
<gene>
    <name evidence="2" type="ORF">AAFF_G00061360</name>
</gene>
<reference evidence="2" key="1">
    <citation type="journal article" date="2023" name="Science">
        <title>Genome structures resolve the early diversification of teleost fishes.</title>
        <authorList>
            <person name="Parey E."/>
            <person name="Louis A."/>
            <person name="Montfort J."/>
            <person name="Bouchez O."/>
            <person name="Roques C."/>
            <person name="Iampietro C."/>
            <person name="Lluch J."/>
            <person name="Castinel A."/>
            <person name="Donnadieu C."/>
            <person name="Desvignes T."/>
            <person name="Floi Bucao C."/>
            <person name="Jouanno E."/>
            <person name="Wen M."/>
            <person name="Mejri S."/>
            <person name="Dirks R."/>
            <person name="Jansen H."/>
            <person name="Henkel C."/>
            <person name="Chen W.J."/>
            <person name="Zahm M."/>
            <person name="Cabau C."/>
            <person name="Klopp C."/>
            <person name="Thompson A.W."/>
            <person name="Robinson-Rechavi M."/>
            <person name="Braasch I."/>
            <person name="Lecointre G."/>
            <person name="Bobe J."/>
            <person name="Postlethwait J.H."/>
            <person name="Berthelot C."/>
            <person name="Roest Crollius H."/>
            <person name="Guiguen Y."/>
        </authorList>
    </citation>
    <scope>NUCLEOTIDE SEQUENCE</scope>
    <source>
        <strain evidence="2">NC1722</strain>
    </source>
</reference>
<protein>
    <submittedName>
        <fullName evidence="2">Uncharacterized protein</fullName>
    </submittedName>
</protein>
<dbReference type="Proteomes" id="UP001221898">
    <property type="component" value="Unassembled WGS sequence"/>
</dbReference>
<name>A0AAD7RZX2_9TELE</name>
<dbReference type="AlphaFoldDB" id="A0AAD7RZX2"/>
<sequence>MLEASSGRYFCPMGGEPLMKRDSSGEQGASCRVTGTGRDLGRNQKGKAERSVTIPAMM</sequence>
<dbReference type="EMBL" id="JAINUG010000137">
    <property type="protein sequence ID" value="KAJ8393414.1"/>
    <property type="molecule type" value="Genomic_DNA"/>
</dbReference>
<evidence type="ECO:0000256" key="1">
    <source>
        <dbReference type="SAM" id="MobiDB-lite"/>
    </source>
</evidence>
<comment type="caution">
    <text evidence="2">The sequence shown here is derived from an EMBL/GenBank/DDBJ whole genome shotgun (WGS) entry which is preliminary data.</text>
</comment>
<proteinExistence type="predicted"/>
<organism evidence="2 3">
    <name type="scientific">Aldrovandia affinis</name>
    <dbReference type="NCBI Taxonomy" id="143900"/>
    <lineage>
        <taxon>Eukaryota</taxon>
        <taxon>Metazoa</taxon>
        <taxon>Chordata</taxon>
        <taxon>Craniata</taxon>
        <taxon>Vertebrata</taxon>
        <taxon>Euteleostomi</taxon>
        <taxon>Actinopterygii</taxon>
        <taxon>Neopterygii</taxon>
        <taxon>Teleostei</taxon>
        <taxon>Notacanthiformes</taxon>
        <taxon>Halosauridae</taxon>
        <taxon>Aldrovandia</taxon>
    </lineage>
</organism>
<evidence type="ECO:0000313" key="3">
    <source>
        <dbReference type="Proteomes" id="UP001221898"/>
    </source>
</evidence>
<keyword evidence="3" id="KW-1185">Reference proteome</keyword>
<accession>A0AAD7RZX2</accession>